<dbReference type="FunCoup" id="A0A1J7JAA2">
    <property type="interactions" value="587"/>
</dbReference>
<comment type="function">
    <text evidence="7">Functions as a component of the DNA-binding general transcription factor complex TFIID. Binding of TFIID to a promoter (with or without TATA element) is the initial step in pre-initiation complex (PIC) formation. TFIID plays a key role in the regulation of gene expression by RNA polymerase II through different activities such as transcription activator interaction, core promoter recognition and selectivity, TFIIA and TFIIB interaction, chromatin modification (histone acetylation by TAF1), facilitation of DNA opening and initiation of transcription.</text>
</comment>
<feature type="region of interest" description="Disordered" evidence="10">
    <location>
        <begin position="1259"/>
        <end position="1400"/>
    </location>
</feature>
<name>A0A1J7JAA2_9PEZI</name>
<evidence type="ECO:0000256" key="8">
    <source>
        <dbReference type="ARBA" id="ARBA00076306"/>
    </source>
</evidence>
<evidence type="ECO:0000256" key="6">
    <source>
        <dbReference type="ARBA" id="ARBA00023242"/>
    </source>
</evidence>
<comment type="similarity">
    <text evidence="2">Belongs to the TAF2 family.</text>
</comment>
<dbReference type="STRING" id="1408157.A0A1J7JAA2"/>
<dbReference type="InterPro" id="IPR057991">
    <property type="entry name" value="TPR_TAF2_C"/>
</dbReference>
<feature type="region of interest" description="Disordered" evidence="10">
    <location>
        <begin position="260"/>
        <end position="291"/>
    </location>
</feature>
<feature type="compositionally biased region" description="Basic and acidic residues" evidence="10">
    <location>
        <begin position="1354"/>
        <end position="1373"/>
    </location>
</feature>
<feature type="region of interest" description="Disordered" evidence="10">
    <location>
        <begin position="1417"/>
        <end position="1545"/>
    </location>
</feature>
<sequence>MAGPDGEPAGPAAEATIVTPEYQAACEPFVVVGHEVELEVNFRERSITGTSTLLIFPLVDNLHEVSIDVRQFDIDTKNILVDGRRTVATYKDPYDLLDIPPEWTLGATQHHIAKNRMRSLLPERRPDVPIGQREELMSHGLGCVPADGSLKISLRPEDLSKDDGGVHQSSFPRRGSLANSEDGKVGIKISIPFRSKRIRDGLQFVGIEEGDTRYPHVYTRHSNEPGIASCIFPCIDDPGQRQLFKVSIKFPRTLGDALEQPLATQQANNGPSNASLKRKRGEPEPRQPQSVLIEEDKLLEMTIICSGILSGEQIDPEDDRKKIMSFECINAAACQIGFAIGPFEHVALWSEFRTEESDEKLGSLAAKIHGYCLPGRADELRQTCAAVVQAADYFALEFGKYPFDGYKICFVDDMVHDTVEATSLSLCSTRMLYSDKIIDKEIPVTRQLVHSLATQFFGIHIVPNKRTDTWLVVAIQWYMTDLFMKTICGNNWYRFHLKTLSDKLVKTDVNRPAIHDLGEHLNVGDFEMEFLSIKAPLVLFILDQRMSKYPGSTGVGRVISHLVSTANISNTEAKATSLDADEFKKSCAKKTQYKLESFWQQWVRGAGCPRFLIKAKFNKKNLNVDITVVQTQGDPRFNSGPRLLEKEDFWREFQEEIHSVYAGEVSRRFAGPCTVRIHEADGTPYEHYLDVREADKNGHMWVIPYNTKYKRLKRKSRKDAGNAGVIMIDGKNDPQDDDVIYFNMLGDVLQSDEDVTNWGLSDWDADVQAAMDQESYEWIRFDCNFEWLCDIITDLPPYMYLAQLQQDKDVVAHQDAMLAFRRAKPSAMGSTIDIRTLLDRRYYHGIRTMAATDLPKQAIAPLNHIGMVHLILAYRHFFCSKVVTPTGAETWPPLPNDFYDKAQYHVQCAIIDSIALVRGDKGRCPKIARQFLFDLLAFNNNDTNEVSDQFFIARLLQALTTSIIPASNEEDKPYIFTLSQYDDEDIEFRKFIDSVLGQIDSYRRQDEWELSYQNIYTTTALECKKRLMKERVIPVASIEFMQYLQDGNIDLVRIKAFECLVETGMLARPPSLKFLLVTMSTDSSPFVRDRLFKVFCEGIAAIALAESKAAPQPAPVIPDALAEDAEDGGLIVEQGDAVTDARKEKAARKEDINAALKGLREDLKGNEELKLAMWRAVASQTIGLDEKRRYLDICEAMFEPEDALLLTLKYPTYWTVARAPPTMVVNGDRSQKKKCIVTFSLHYRTAPTKQLVVVPEPVPLPAPEEIRPPEPKKIKLQSKPSFSGPSTAARTSLPPISRPPSISVARPSSNLVSQPQPTSDSIAVLPSIRTPAAASPPAFPLSTPQQPLSNIAKSAEKKPKPQKRKSDEGEPSNRPKKLAKTDSNAARRGKPGFVAVKFRKWKSLREDTYRAIKAENAARAAAESTIVATPARRPLPDTNRSSSSPTVDGSPRPAPEATPRAPPTGTFKPRKPLPSGGDSARKPLPSGGERKPLPSDGARKPLPAAGPSHQTPTAALASAASPSVRGPSPSVPSASGSAAVAAKPKIMLKLKVKKEPAA</sequence>
<evidence type="ECO:0000256" key="7">
    <source>
        <dbReference type="ARBA" id="ARBA00025346"/>
    </source>
</evidence>
<dbReference type="InterPro" id="IPR057345">
    <property type="entry name" value="Ig-like_TAF2"/>
</dbReference>
<keyword evidence="14" id="KW-1185">Reference proteome</keyword>
<proteinExistence type="inferred from homology"/>
<evidence type="ECO:0000256" key="1">
    <source>
        <dbReference type="ARBA" id="ARBA00004123"/>
    </source>
</evidence>
<evidence type="ECO:0000256" key="5">
    <source>
        <dbReference type="ARBA" id="ARBA00023163"/>
    </source>
</evidence>
<dbReference type="InterPro" id="IPR027268">
    <property type="entry name" value="Peptidase_M4/M1_CTD_sf"/>
</dbReference>
<accession>A0A1J7JAA2</accession>
<feature type="compositionally biased region" description="Polar residues" evidence="10">
    <location>
        <begin position="1310"/>
        <end position="1321"/>
    </location>
</feature>
<dbReference type="Pfam" id="PF25316">
    <property type="entry name" value="TAF2_3rd"/>
    <property type="match status" value="1"/>
</dbReference>
<evidence type="ECO:0000256" key="4">
    <source>
        <dbReference type="ARBA" id="ARBA00023015"/>
    </source>
</evidence>
<feature type="compositionally biased region" description="Basic and acidic residues" evidence="10">
    <location>
        <begin position="1264"/>
        <end position="1273"/>
    </location>
</feature>
<evidence type="ECO:0000256" key="9">
    <source>
        <dbReference type="SAM" id="Coils"/>
    </source>
</evidence>
<feature type="compositionally biased region" description="Pro residues" evidence="10">
    <location>
        <begin position="1452"/>
        <end position="1462"/>
    </location>
</feature>
<gene>
    <name evidence="13" type="ORF">CONLIGDRAFT_647848</name>
</gene>
<keyword evidence="5" id="KW-0804">Transcription</keyword>
<dbReference type="SUPFAM" id="SSF63737">
    <property type="entry name" value="Leukotriene A4 hydrolase N-terminal domain"/>
    <property type="match status" value="1"/>
</dbReference>
<feature type="compositionally biased region" description="Polar residues" evidence="10">
    <location>
        <begin position="1278"/>
        <end position="1290"/>
    </location>
</feature>
<organism evidence="13 14">
    <name type="scientific">Coniochaeta ligniaria NRRL 30616</name>
    <dbReference type="NCBI Taxonomy" id="1408157"/>
    <lineage>
        <taxon>Eukaryota</taxon>
        <taxon>Fungi</taxon>
        <taxon>Dikarya</taxon>
        <taxon>Ascomycota</taxon>
        <taxon>Pezizomycotina</taxon>
        <taxon>Sordariomycetes</taxon>
        <taxon>Sordariomycetidae</taxon>
        <taxon>Coniochaetales</taxon>
        <taxon>Coniochaetaceae</taxon>
        <taxon>Coniochaeta</taxon>
    </lineage>
</organism>
<evidence type="ECO:0000256" key="2">
    <source>
        <dbReference type="ARBA" id="ARBA00010937"/>
    </source>
</evidence>
<feature type="domain" description="Transcription initiation factor TFIID subunit 2 TPR repeats" evidence="12">
    <location>
        <begin position="798"/>
        <end position="1097"/>
    </location>
</feature>
<comment type="subcellular location">
    <subcellularLocation>
        <location evidence="1">Nucleus</location>
    </subcellularLocation>
</comment>
<feature type="compositionally biased region" description="Polar residues" evidence="10">
    <location>
        <begin position="262"/>
        <end position="275"/>
    </location>
</feature>
<dbReference type="GO" id="GO:0003682">
    <property type="term" value="F:chromatin binding"/>
    <property type="evidence" value="ECO:0007669"/>
    <property type="project" value="TreeGrafter"/>
</dbReference>
<feature type="compositionally biased region" description="Low complexity" evidence="10">
    <location>
        <begin position="1511"/>
        <end position="1545"/>
    </location>
</feature>
<dbReference type="Gene3D" id="2.60.40.1730">
    <property type="entry name" value="tricorn interacting facor f3 domain"/>
    <property type="match status" value="1"/>
</dbReference>
<dbReference type="InterPro" id="IPR037813">
    <property type="entry name" value="TAF2"/>
</dbReference>
<evidence type="ECO:0000256" key="10">
    <source>
        <dbReference type="SAM" id="MobiDB-lite"/>
    </source>
</evidence>
<evidence type="ECO:0000313" key="13">
    <source>
        <dbReference type="EMBL" id="OIW26140.1"/>
    </source>
</evidence>
<evidence type="ECO:0000313" key="14">
    <source>
        <dbReference type="Proteomes" id="UP000182658"/>
    </source>
</evidence>
<dbReference type="OrthoDB" id="308861at2759"/>
<feature type="compositionally biased region" description="Polar residues" evidence="10">
    <location>
        <begin position="1342"/>
        <end position="1352"/>
    </location>
</feature>
<evidence type="ECO:0000259" key="12">
    <source>
        <dbReference type="Pfam" id="PF25577"/>
    </source>
</evidence>
<dbReference type="GO" id="GO:0005669">
    <property type="term" value="C:transcription factor TFIID complex"/>
    <property type="evidence" value="ECO:0007669"/>
    <property type="project" value="InterPro"/>
</dbReference>
<feature type="coiled-coil region" evidence="9">
    <location>
        <begin position="1142"/>
        <end position="1169"/>
    </location>
</feature>
<keyword evidence="9" id="KW-0175">Coiled coil</keyword>
<dbReference type="CDD" id="cd09839">
    <property type="entry name" value="M1_like_TAF2"/>
    <property type="match status" value="1"/>
</dbReference>
<dbReference type="PANTHER" id="PTHR15137">
    <property type="entry name" value="TRANSCRIPTION INITIATION FACTOR TFIID"/>
    <property type="match status" value="1"/>
</dbReference>
<reference evidence="13 14" key="1">
    <citation type="submission" date="2016-10" db="EMBL/GenBank/DDBJ databases">
        <title>Draft genome sequence of Coniochaeta ligniaria NRRL30616, a lignocellulolytic fungus for bioabatement of inhibitors in plant biomass hydrolysates.</title>
        <authorList>
            <consortium name="DOE Joint Genome Institute"/>
            <person name="Jimenez D.J."/>
            <person name="Hector R.E."/>
            <person name="Riley R."/>
            <person name="Sun H."/>
            <person name="Grigoriev I.V."/>
            <person name="Van Elsas J.D."/>
            <person name="Nichols N.N."/>
        </authorList>
    </citation>
    <scope>NUCLEOTIDE SEQUENCE [LARGE SCALE GENOMIC DNA]</scope>
    <source>
        <strain evidence="13 14">NRRL 30616</strain>
    </source>
</reference>
<dbReference type="InParanoid" id="A0A1J7JAA2"/>
<feature type="compositionally biased region" description="Basic and acidic residues" evidence="10">
    <location>
        <begin position="1488"/>
        <end position="1499"/>
    </location>
</feature>
<feature type="compositionally biased region" description="Low complexity" evidence="10">
    <location>
        <begin position="1299"/>
        <end position="1309"/>
    </location>
</feature>
<protein>
    <recommendedName>
        <fullName evidence="3">Transcription initiation factor TFIID subunit 2</fullName>
    </recommendedName>
    <alternativeName>
        <fullName evidence="8">TBP-associated factor 2</fullName>
    </alternativeName>
</protein>
<dbReference type="PANTHER" id="PTHR15137:SF9">
    <property type="entry name" value="TRANSCRIPTION INITIATION FACTOR TFIID SUBUNIT 2"/>
    <property type="match status" value="1"/>
</dbReference>
<evidence type="ECO:0000259" key="11">
    <source>
        <dbReference type="Pfam" id="PF25316"/>
    </source>
</evidence>
<dbReference type="GO" id="GO:0006367">
    <property type="term" value="P:transcription initiation at RNA polymerase II promoter"/>
    <property type="evidence" value="ECO:0007669"/>
    <property type="project" value="TreeGrafter"/>
</dbReference>
<dbReference type="EMBL" id="KV875101">
    <property type="protein sequence ID" value="OIW26140.1"/>
    <property type="molecule type" value="Genomic_DNA"/>
</dbReference>
<dbReference type="GO" id="GO:0000976">
    <property type="term" value="F:transcription cis-regulatory region binding"/>
    <property type="evidence" value="ECO:0007669"/>
    <property type="project" value="TreeGrafter"/>
</dbReference>
<feature type="compositionally biased region" description="Polar residues" evidence="10">
    <location>
        <begin position="1438"/>
        <end position="1447"/>
    </location>
</feature>
<evidence type="ECO:0000256" key="3">
    <source>
        <dbReference type="ARBA" id="ARBA00017363"/>
    </source>
</evidence>
<dbReference type="Proteomes" id="UP000182658">
    <property type="component" value="Unassembled WGS sequence"/>
</dbReference>
<dbReference type="FunFam" id="1.10.390.10:FF:000011">
    <property type="entry name" value="Transcription initiation factor TFIID subunit"/>
    <property type="match status" value="1"/>
</dbReference>
<dbReference type="SUPFAM" id="SSF55486">
    <property type="entry name" value="Metalloproteases ('zincins'), catalytic domain"/>
    <property type="match status" value="1"/>
</dbReference>
<keyword evidence="6" id="KW-0539">Nucleus</keyword>
<dbReference type="InterPro" id="IPR042097">
    <property type="entry name" value="Aminopeptidase_N-like_N_sf"/>
</dbReference>
<keyword evidence="4" id="KW-0805">Transcription regulation</keyword>
<dbReference type="Gene3D" id="1.10.390.10">
    <property type="entry name" value="Neutral Protease Domain 2"/>
    <property type="match status" value="1"/>
</dbReference>
<dbReference type="GO" id="GO:0016251">
    <property type="term" value="F:RNA polymerase II general transcription initiation factor activity"/>
    <property type="evidence" value="ECO:0007669"/>
    <property type="project" value="TreeGrafter"/>
</dbReference>
<dbReference type="Pfam" id="PF25577">
    <property type="entry name" value="TPR_TAF2_C"/>
    <property type="match status" value="1"/>
</dbReference>
<feature type="domain" description="Transcription initiation factor TFIID subunit 2 Ig-like" evidence="11">
    <location>
        <begin position="606"/>
        <end position="793"/>
    </location>
</feature>